<dbReference type="Pfam" id="PF19313">
    <property type="entry name" value="DUF5916"/>
    <property type="match status" value="1"/>
</dbReference>
<organism evidence="2">
    <name type="scientific">marine sediment metagenome</name>
    <dbReference type="NCBI Taxonomy" id="412755"/>
    <lineage>
        <taxon>unclassified sequences</taxon>
        <taxon>metagenomes</taxon>
        <taxon>ecological metagenomes</taxon>
    </lineage>
</organism>
<evidence type="ECO:0000259" key="1">
    <source>
        <dbReference type="Pfam" id="PF19313"/>
    </source>
</evidence>
<name>X1NKL8_9ZZZZ</name>
<evidence type="ECO:0000313" key="2">
    <source>
        <dbReference type="EMBL" id="GAI19234.1"/>
    </source>
</evidence>
<dbReference type="EMBL" id="BARV01020994">
    <property type="protein sequence ID" value="GAI19234.1"/>
    <property type="molecule type" value="Genomic_DNA"/>
</dbReference>
<comment type="caution">
    <text evidence="2">The sequence shown here is derived from an EMBL/GenBank/DDBJ whole genome shotgun (WGS) entry which is preliminary data.</text>
</comment>
<sequence>MPIFHVSPVQGKSLQNQVRYTAHNREVVCWNEFLQKEGVLISKYGTLTGINPQATGYYFELYPEGYLRYDKDWVKDTTKFKPSMSLNFKWDLTPQTTLNATVYPDFAQIESDPFELNLSRYPTYLDERRPFFLEGKEIFRMADFGDMGFFDPLEIFYSRKTGKLVKNDAVPIIGGLKLTNKSNDWNIGALGAYTDEYVDTLNEIDEPNQWFGVLRAKRSVFENSDIGMLFSGMMIDKDNYN</sequence>
<dbReference type="InterPro" id="IPR045670">
    <property type="entry name" value="DUF5916"/>
</dbReference>
<protein>
    <recommendedName>
        <fullName evidence="1">DUF5916 domain-containing protein</fullName>
    </recommendedName>
</protein>
<gene>
    <name evidence="2" type="ORF">S06H3_34892</name>
</gene>
<proteinExistence type="predicted"/>
<dbReference type="AlphaFoldDB" id="X1NKL8"/>
<reference evidence="2" key="1">
    <citation type="journal article" date="2014" name="Front. Microbiol.">
        <title>High frequency of phylogenetically diverse reductive dehalogenase-homologous genes in deep subseafloor sedimentary metagenomes.</title>
        <authorList>
            <person name="Kawai M."/>
            <person name="Futagami T."/>
            <person name="Toyoda A."/>
            <person name="Takaki Y."/>
            <person name="Nishi S."/>
            <person name="Hori S."/>
            <person name="Arai W."/>
            <person name="Tsubouchi T."/>
            <person name="Morono Y."/>
            <person name="Uchiyama I."/>
            <person name="Ito T."/>
            <person name="Fujiyama A."/>
            <person name="Inagaki F."/>
            <person name="Takami H."/>
        </authorList>
    </citation>
    <scope>NUCLEOTIDE SEQUENCE</scope>
    <source>
        <strain evidence="2">Expedition CK06-06</strain>
    </source>
</reference>
<feature type="domain" description="DUF5916" evidence="1">
    <location>
        <begin position="71"/>
        <end position="164"/>
    </location>
</feature>
<accession>X1NKL8</accession>
<feature type="non-terminal residue" evidence="2">
    <location>
        <position position="241"/>
    </location>
</feature>